<keyword evidence="3" id="KW-1185">Reference proteome</keyword>
<reference evidence="2" key="1">
    <citation type="submission" date="2023-03" db="EMBL/GenBank/DDBJ databases">
        <title>Mating type loci evolution in Malassezia.</title>
        <authorList>
            <person name="Coelho M.A."/>
        </authorList>
    </citation>
    <scope>NUCLEOTIDE SEQUENCE</scope>
    <source>
        <strain evidence="2">CBS 10434</strain>
    </source>
</reference>
<evidence type="ECO:0000256" key="1">
    <source>
        <dbReference type="SAM" id="MobiDB-lite"/>
    </source>
</evidence>
<accession>A0AAF0IU91</accession>
<proteinExistence type="predicted"/>
<dbReference type="EMBL" id="CP119909">
    <property type="protein sequence ID" value="WFD18534.1"/>
    <property type="molecule type" value="Genomic_DNA"/>
</dbReference>
<feature type="region of interest" description="Disordered" evidence="1">
    <location>
        <begin position="29"/>
        <end position="54"/>
    </location>
</feature>
<dbReference type="AlphaFoldDB" id="A0AAF0IU91"/>
<evidence type="ECO:0000313" key="2">
    <source>
        <dbReference type="EMBL" id="WFD18534.1"/>
    </source>
</evidence>
<sequence length="366" mass="40685">MKDYDYNQMLDDYQFLNKVGRVVSSTGRSLSEAHMLPPDHAPGPGVRRGPASQQRRDALAKQLGFHKLPIMLLPDGMSRRKMNHLTRFSQGLLVHGLTASTMLSTWLLGELQRQCARQHQVPLSQWHLGTDTSEPKPKRLKEDQNSSFWRMDHAILTSLGLTCSDDTWSAWPSSVRPLLHVYELRLRNETTSKYLDWWVRKGAALEKPQSLVRGPPSMPALVPQHVLDHVSQLRPDTQPMESAVDLSNTVQHFVEVPMSMSLDTLLRSLPAGFGIVEFLEVALWPAQALVVAQRRGQIQLHPLQEPAPSVQQNAMQDQQLPPAVSKPAPQPVTASVAASTEPLPTPAVIPTPTLVAYADSDSDDEA</sequence>
<name>A0AAF0IU91_9BASI</name>
<organism evidence="2 3">
    <name type="scientific">Malassezia caprae</name>
    <dbReference type="NCBI Taxonomy" id="1381934"/>
    <lineage>
        <taxon>Eukaryota</taxon>
        <taxon>Fungi</taxon>
        <taxon>Dikarya</taxon>
        <taxon>Basidiomycota</taxon>
        <taxon>Ustilaginomycotina</taxon>
        <taxon>Malasseziomycetes</taxon>
        <taxon>Malasseziales</taxon>
        <taxon>Malasseziaceae</taxon>
        <taxon>Malassezia</taxon>
    </lineage>
</organism>
<feature type="compositionally biased region" description="Polar residues" evidence="1">
    <location>
        <begin position="309"/>
        <end position="319"/>
    </location>
</feature>
<gene>
    <name evidence="2" type="primary">BCD1</name>
    <name evidence="2" type="ORF">MCAP1_000738</name>
</gene>
<evidence type="ECO:0000313" key="3">
    <source>
        <dbReference type="Proteomes" id="UP001220961"/>
    </source>
</evidence>
<protein>
    <submittedName>
        <fullName evidence="2">Box C/D snoRNA accumulation</fullName>
    </submittedName>
</protein>
<feature type="region of interest" description="Disordered" evidence="1">
    <location>
        <begin position="306"/>
        <end position="349"/>
    </location>
</feature>
<dbReference type="Proteomes" id="UP001220961">
    <property type="component" value="Chromosome 2"/>
</dbReference>